<reference evidence="2" key="1">
    <citation type="submission" date="2020-03" db="EMBL/GenBank/DDBJ databases">
        <authorList>
            <person name="Zhang R."/>
        </authorList>
    </citation>
    <scope>NUCLEOTIDE SEQUENCE</scope>
</reference>
<proteinExistence type="predicted"/>
<sequence>MPSNSSVKDRRSIGINVVYAFLNLPVKHELKFFLWSSVLVVDYVNVQCSCFRLFDMDMKERFMVYCYLFQKQLYKWINIEQLSVGLSAIGGSCLTGSVLG</sequence>
<keyword evidence="1" id="KW-1133">Transmembrane helix</keyword>
<keyword evidence="1" id="KW-0812">Transmembrane</keyword>
<evidence type="ECO:0000256" key="1">
    <source>
        <dbReference type="SAM" id="Phobius"/>
    </source>
</evidence>
<accession>A0A6M2F2L5</accession>
<dbReference type="AlphaFoldDB" id="A0A6M2F2L5"/>
<evidence type="ECO:0000313" key="2">
    <source>
        <dbReference type="EMBL" id="NUU91863.1"/>
    </source>
</evidence>
<feature type="transmembrane region" description="Helical" evidence="1">
    <location>
        <begin position="32"/>
        <end position="54"/>
    </location>
</feature>
<name>A0A6M2F2L5_9ROSI</name>
<dbReference type="EMBL" id="GILB01011530">
    <property type="protein sequence ID" value="NUU91863.1"/>
    <property type="molecule type" value="Transcribed_RNA"/>
</dbReference>
<protein>
    <submittedName>
        <fullName evidence="2">Uncharacterized protein</fullName>
    </submittedName>
</protein>
<organism evidence="2">
    <name type="scientific">Populus davidiana</name>
    <dbReference type="NCBI Taxonomy" id="266767"/>
    <lineage>
        <taxon>Eukaryota</taxon>
        <taxon>Viridiplantae</taxon>
        <taxon>Streptophyta</taxon>
        <taxon>Embryophyta</taxon>
        <taxon>Tracheophyta</taxon>
        <taxon>Spermatophyta</taxon>
        <taxon>Magnoliopsida</taxon>
        <taxon>eudicotyledons</taxon>
        <taxon>Gunneridae</taxon>
        <taxon>Pentapetalae</taxon>
        <taxon>rosids</taxon>
        <taxon>fabids</taxon>
        <taxon>Malpighiales</taxon>
        <taxon>Salicaceae</taxon>
        <taxon>Saliceae</taxon>
        <taxon>Populus</taxon>
    </lineage>
</organism>
<keyword evidence="1" id="KW-0472">Membrane</keyword>